<gene>
    <name evidence="2" type="ORF">Cme02nite_33460</name>
</gene>
<dbReference type="EMBL" id="BONJ01000017">
    <property type="protein sequence ID" value="GIG15014.1"/>
    <property type="molecule type" value="Genomic_DNA"/>
</dbReference>
<feature type="signal peptide" evidence="1">
    <location>
        <begin position="1"/>
        <end position="27"/>
    </location>
</feature>
<feature type="chain" id="PRO_5035176918" description="Peptidase inhibitor family I36" evidence="1">
    <location>
        <begin position="28"/>
        <end position="149"/>
    </location>
</feature>
<keyword evidence="3" id="KW-1185">Reference proteome</keyword>
<proteinExistence type="predicted"/>
<organism evidence="2 3">
    <name type="scientific">Catellatospora methionotrophica</name>
    <dbReference type="NCBI Taxonomy" id="121620"/>
    <lineage>
        <taxon>Bacteria</taxon>
        <taxon>Bacillati</taxon>
        <taxon>Actinomycetota</taxon>
        <taxon>Actinomycetes</taxon>
        <taxon>Micromonosporales</taxon>
        <taxon>Micromonosporaceae</taxon>
        <taxon>Catellatospora</taxon>
    </lineage>
</organism>
<keyword evidence="1" id="KW-0732">Signal</keyword>
<evidence type="ECO:0008006" key="4">
    <source>
        <dbReference type="Google" id="ProtNLM"/>
    </source>
</evidence>
<evidence type="ECO:0000313" key="3">
    <source>
        <dbReference type="Proteomes" id="UP000660339"/>
    </source>
</evidence>
<protein>
    <recommendedName>
        <fullName evidence="4">Peptidase inhibitor family I36</fullName>
    </recommendedName>
</protein>
<comment type="caution">
    <text evidence="2">The sequence shown here is derived from an EMBL/GenBank/DDBJ whole genome shotgun (WGS) entry which is preliminary data.</text>
</comment>
<dbReference type="Proteomes" id="UP000660339">
    <property type="component" value="Unassembled WGS sequence"/>
</dbReference>
<sequence length="149" mass="16158">MRLLHKGLLATGAMVAALLASPVAAQATGTPVCPSSDGTGCLYAWTWYNNEGYQCSWFNSDGNWGDDCPEGLSGGFRNQASSLENQSSHGNYARLYFHPSYTGAWACVGPGEYWNDLSVKRFNRGSGRDGYNYVIDNEIAGFKWSTSCG</sequence>
<dbReference type="RefSeq" id="WP_166378682.1">
    <property type="nucleotide sequence ID" value="NZ_BAAATT010000007.1"/>
</dbReference>
<name>A0A8J3LAX8_9ACTN</name>
<evidence type="ECO:0000313" key="2">
    <source>
        <dbReference type="EMBL" id="GIG15014.1"/>
    </source>
</evidence>
<dbReference type="AlphaFoldDB" id="A0A8J3LAX8"/>
<accession>A0A8J3LAX8</accession>
<dbReference type="Gene3D" id="2.60.20.10">
    <property type="entry name" value="Crystallins"/>
    <property type="match status" value="1"/>
</dbReference>
<evidence type="ECO:0000256" key="1">
    <source>
        <dbReference type="SAM" id="SignalP"/>
    </source>
</evidence>
<reference evidence="2" key="1">
    <citation type="submission" date="2021-01" db="EMBL/GenBank/DDBJ databases">
        <title>Whole genome shotgun sequence of Catellatospora methionotrophica NBRC 14553.</title>
        <authorList>
            <person name="Komaki H."/>
            <person name="Tamura T."/>
        </authorList>
    </citation>
    <scope>NUCLEOTIDE SEQUENCE</scope>
    <source>
        <strain evidence="2">NBRC 14553</strain>
    </source>
</reference>